<evidence type="ECO:0000256" key="1">
    <source>
        <dbReference type="SAM" id="MobiDB-lite"/>
    </source>
</evidence>
<organism evidence="2 3">
    <name type="scientific">Pseudacidovorax intermedius</name>
    <dbReference type="NCBI Taxonomy" id="433924"/>
    <lineage>
        <taxon>Bacteria</taxon>
        <taxon>Pseudomonadati</taxon>
        <taxon>Pseudomonadota</taxon>
        <taxon>Betaproteobacteria</taxon>
        <taxon>Burkholderiales</taxon>
        <taxon>Comamonadaceae</taxon>
        <taxon>Pseudacidovorax</taxon>
    </lineage>
</organism>
<dbReference type="RefSeq" id="WP_114803903.1">
    <property type="nucleotide sequence ID" value="NZ_QQAV01000008.1"/>
</dbReference>
<feature type="compositionally biased region" description="Polar residues" evidence="1">
    <location>
        <begin position="53"/>
        <end position="62"/>
    </location>
</feature>
<feature type="compositionally biased region" description="Basic and acidic residues" evidence="1">
    <location>
        <begin position="66"/>
        <end position="79"/>
    </location>
</feature>
<sequence>MTSNEDRRRAPPQGVGEDPVRTLADGRRPDAATPPQQIPMPTPPVVGDARHPPTTQLDQDTSPAGDRGDGGHRHAEDLRQVSGVPDFEGPTPSEERNEPATEPVVEPPSRHSARGR</sequence>
<comment type="caution">
    <text evidence="2">The sequence shown here is derived from an EMBL/GenBank/DDBJ whole genome shotgun (WGS) entry which is preliminary data.</text>
</comment>
<dbReference type="OrthoDB" id="9990354at2"/>
<evidence type="ECO:0000313" key="3">
    <source>
        <dbReference type="Proteomes" id="UP000255265"/>
    </source>
</evidence>
<feature type="region of interest" description="Disordered" evidence="1">
    <location>
        <begin position="1"/>
        <end position="116"/>
    </location>
</feature>
<accession>A0A370FA15</accession>
<feature type="compositionally biased region" description="Basic and acidic residues" evidence="1">
    <location>
        <begin position="18"/>
        <end position="30"/>
    </location>
</feature>
<proteinExistence type="predicted"/>
<gene>
    <name evidence="2" type="ORF">DFR41_108114</name>
</gene>
<reference evidence="2 3" key="1">
    <citation type="submission" date="2018-07" db="EMBL/GenBank/DDBJ databases">
        <title>Genomic Encyclopedia of Type Strains, Phase IV (KMG-IV): sequencing the most valuable type-strain genomes for metagenomic binning, comparative biology and taxonomic classification.</title>
        <authorList>
            <person name="Goeker M."/>
        </authorList>
    </citation>
    <scope>NUCLEOTIDE SEQUENCE [LARGE SCALE GENOMIC DNA]</scope>
    <source>
        <strain evidence="2 3">DSM 21352</strain>
    </source>
</reference>
<dbReference type="Proteomes" id="UP000255265">
    <property type="component" value="Unassembled WGS sequence"/>
</dbReference>
<dbReference type="AlphaFoldDB" id="A0A370FA15"/>
<dbReference type="EMBL" id="QQAV01000008">
    <property type="protein sequence ID" value="RDI21990.1"/>
    <property type="molecule type" value="Genomic_DNA"/>
</dbReference>
<protein>
    <submittedName>
        <fullName evidence="2">Uncharacterized protein</fullName>
    </submittedName>
</protein>
<keyword evidence="3" id="KW-1185">Reference proteome</keyword>
<evidence type="ECO:0000313" key="2">
    <source>
        <dbReference type="EMBL" id="RDI21990.1"/>
    </source>
</evidence>
<name>A0A370FA15_9BURK</name>